<sequence length="73" mass="8272">MIRIPGPNLSSTTQVAAPIWPIKRPAAERPNPVRKKDEWAKGIKAKKTNQPQSGQISLEKTKKQIKRRAAKFR</sequence>
<feature type="compositionally biased region" description="Basic residues" evidence="1">
    <location>
        <begin position="63"/>
        <end position="73"/>
    </location>
</feature>
<dbReference type="AlphaFoldDB" id="A0A5R9KKD9"/>
<evidence type="ECO:0000313" key="3">
    <source>
        <dbReference type="Proteomes" id="UP000309788"/>
    </source>
</evidence>
<keyword evidence="3" id="KW-1185">Reference proteome</keyword>
<evidence type="ECO:0000256" key="1">
    <source>
        <dbReference type="SAM" id="MobiDB-lite"/>
    </source>
</evidence>
<name>A0A5R9KKD9_9BACT</name>
<dbReference type="EMBL" id="VCEI01000011">
    <property type="protein sequence ID" value="TLU96665.1"/>
    <property type="molecule type" value="Genomic_DNA"/>
</dbReference>
<protein>
    <submittedName>
        <fullName evidence="2">Uncharacterized protein</fullName>
    </submittedName>
</protein>
<organism evidence="2 3">
    <name type="scientific">Dyadobacter sediminis</name>
    <dbReference type="NCBI Taxonomy" id="1493691"/>
    <lineage>
        <taxon>Bacteria</taxon>
        <taxon>Pseudomonadati</taxon>
        <taxon>Bacteroidota</taxon>
        <taxon>Cytophagia</taxon>
        <taxon>Cytophagales</taxon>
        <taxon>Spirosomataceae</taxon>
        <taxon>Dyadobacter</taxon>
    </lineage>
</organism>
<comment type="caution">
    <text evidence="2">The sequence shown here is derived from an EMBL/GenBank/DDBJ whole genome shotgun (WGS) entry which is preliminary data.</text>
</comment>
<accession>A0A5R9KKD9</accession>
<gene>
    <name evidence="2" type="ORF">FEM55_05950</name>
</gene>
<proteinExistence type="predicted"/>
<evidence type="ECO:0000313" key="2">
    <source>
        <dbReference type="EMBL" id="TLU96665.1"/>
    </source>
</evidence>
<reference evidence="2 3" key="1">
    <citation type="submission" date="2019-05" db="EMBL/GenBank/DDBJ databases">
        <authorList>
            <person name="Qu J.-H."/>
        </authorList>
    </citation>
    <scope>NUCLEOTIDE SEQUENCE [LARGE SCALE GENOMIC DNA]</scope>
    <source>
        <strain evidence="2 3">Z12</strain>
    </source>
</reference>
<dbReference type="Proteomes" id="UP000309788">
    <property type="component" value="Unassembled WGS sequence"/>
</dbReference>
<feature type="compositionally biased region" description="Polar residues" evidence="1">
    <location>
        <begin position="48"/>
        <end position="58"/>
    </location>
</feature>
<feature type="region of interest" description="Disordered" evidence="1">
    <location>
        <begin position="23"/>
        <end position="73"/>
    </location>
</feature>